<dbReference type="EMBL" id="CP001618">
    <property type="protein sequence ID" value="ACQ78630.1"/>
    <property type="molecule type" value="Genomic_DNA"/>
</dbReference>
<dbReference type="KEGG" id="bcv:Bcav_0366"/>
<reference evidence="3 4" key="1">
    <citation type="journal article" date="2009" name="Stand. Genomic Sci.">
        <title>Complete genome sequence of Beutenbergia cavernae type strain (HKI 0122).</title>
        <authorList>
            <person name="Land M."/>
            <person name="Pukall R."/>
            <person name="Abt B."/>
            <person name="Goker M."/>
            <person name="Rohde M."/>
            <person name="Glavina Del Rio T."/>
            <person name="Tice H."/>
            <person name="Copeland A."/>
            <person name="Cheng J.F."/>
            <person name="Lucas S."/>
            <person name="Chen F."/>
            <person name="Nolan M."/>
            <person name="Bruce D."/>
            <person name="Goodwin L."/>
            <person name="Pitluck S."/>
            <person name="Ivanova N."/>
            <person name="Mavromatis K."/>
            <person name="Ovchinnikova G."/>
            <person name="Pati A."/>
            <person name="Chen A."/>
            <person name="Palaniappan K."/>
            <person name="Hauser L."/>
            <person name="Chang Y.J."/>
            <person name="Jefferies C.C."/>
            <person name="Saunders E."/>
            <person name="Brettin T."/>
            <person name="Detter J.C."/>
            <person name="Han C."/>
            <person name="Chain P."/>
            <person name="Bristow J."/>
            <person name="Eisen J.A."/>
            <person name="Markowitz V."/>
            <person name="Hugenholtz P."/>
            <person name="Kyrpides N.C."/>
            <person name="Klenk H.P."/>
            <person name="Lapidus A."/>
        </authorList>
    </citation>
    <scope>NUCLEOTIDE SEQUENCE [LARGE SCALE GENOMIC DNA]</scope>
    <source>
        <strain evidence="4">ATCC BAA-8 / DSM 12333 / NBRC 16432</strain>
    </source>
</reference>
<keyword evidence="4" id="KW-1185">Reference proteome</keyword>
<dbReference type="PROSITE" id="PS51257">
    <property type="entry name" value="PROKAR_LIPOPROTEIN"/>
    <property type="match status" value="1"/>
</dbReference>
<feature type="signal peptide" evidence="1">
    <location>
        <begin position="1"/>
        <end position="26"/>
    </location>
</feature>
<organism evidence="3 4">
    <name type="scientific">Beutenbergia cavernae (strain ATCC BAA-8 / DSM 12333 / CCUG 43141 / JCM 11478 / NBRC 16432 / NCIMB 13614 / HKI 0122)</name>
    <dbReference type="NCBI Taxonomy" id="471853"/>
    <lineage>
        <taxon>Bacteria</taxon>
        <taxon>Bacillati</taxon>
        <taxon>Actinomycetota</taxon>
        <taxon>Actinomycetes</taxon>
        <taxon>Micrococcales</taxon>
        <taxon>Beutenbergiaceae</taxon>
        <taxon>Beutenbergia</taxon>
    </lineage>
</organism>
<feature type="domain" description="DUF4333" evidence="2">
    <location>
        <begin position="17"/>
        <end position="92"/>
    </location>
</feature>
<feature type="chain" id="PRO_5002946719" description="DUF4333 domain-containing protein" evidence="1">
    <location>
        <begin position="27"/>
        <end position="107"/>
    </location>
</feature>
<name>C5BWH2_BEUC1</name>
<evidence type="ECO:0000259" key="2">
    <source>
        <dbReference type="Pfam" id="PF14230"/>
    </source>
</evidence>
<accession>C5BWH2</accession>
<evidence type="ECO:0000256" key="1">
    <source>
        <dbReference type="SAM" id="SignalP"/>
    </source>
</evidence>
<dbReference type="Pfam" id="PF14230">
    <property type="entry name" value="DUF4333"/>
    <property type="match status" value="1"/>
</dbReference>
<keyword evidence="1" id="KW-0732">Signal</keyword>
<dbReference type="AlphaFoldDB" id="C5BWH2"/>
<evidence type="ECO:0000313" key="3">
    <source>
        <dbReference type="EMBL" id="ACQ78630.1"/>
    </source>
</evidence>
<dbReference type="InterPro" id="IPR025637">
    <property type="entry name" value="DUF4333"/>
</dbReference>
<dbReference type="RefSeq" id="WP_012725410.1">
    <property type="nucleotide sequence ID" value="NC_012669.1"/>
</dbReference>
<proteinExistence type="predicted"/>
<dbReference type="Proteomes" id="UP000007962">
    <property type="component" value="Chromosome"/>
</dbReference>
<gene>
    <name evidence="3" type="ordered locus">Bcav_0366</name>
</gene>
<sequence>MKIRTMGAALTAAAAAVVLAACSASANLTVSPDTVADLAEDALEEQVGERPEIDCGDEQIDLLNDVEVACELTDPASGNTYDATVTVSDVDGTDFRVNVQVADSPQG</sequence>
<dbReference type="eggNOG" id="ENOG50333I1">
    <property type="taxonomic scope" value="Bacteria"/>
</dbReference>
<dbReference type="HOGENOM" id="CLU_166081_0_0_11"/>
<protein>
    <recommendedName>
        <fullName evidence="2">DUF4333 domain-containing protein</fullName>
    </recommendedName>
</protein>
<evidence type="ECO:0000313" key="4">
    <source>
        <dbReference type="Proteomes" id="UP000007962"/>
    </source>
</evidence>